<dbReference type="Gene3D" id="3.40.309.10">
    <property type="entry name" value="Aldehyde Dehydrogenase, Chain A, domain 2"/>
    <property type="match status" value="1"/>
</dbReference>
<accession>A0ABV2DSN0</accession>
<comment type="caution">
    <text evidence="4">The sequence shown here is derived from an EMBL/GenBank/DDBJ whole genome shotgun (WGS) entry which is preliminary data.</text>
</comment>
<dbReference type="CDD" id="cd07103">
    <property type="entry name" value="ALDH_F5_SSADH_GabD"/>
    <property type="match status" value="1"/>
</dbReference>
<dbReference type="Pfam" id="PF00171">
    <property type="entry name" value="Aldedh"/>
    <property type="match status" value="1"/>
</dbReference>
<dbReference type="RefSeq" id="WP_354465255.1">
    <property type="nucleotide sequence ID" value="NZ_JBEWSZ010000019.1"/>
</dbReference>
<sequence>MTLAKIAADYPDTQLFIGGCWHPGTGRIEVIGPASGDVIGYCAAAAASDLDDALAAAQSGFCIWAATPAHDRAVVLRRAADILESRAQLIGGHISIEQGKPIGEAVAEVQYSAEVLRWNAGEAERTYGRVIPSRQSGERLMVLPEPIGPVLALTPWNFPIYQPVAKIAPALAAGCSVIVKPAEETPAGAAALTKALNDAGLPPGTLNMVFGNPDEISSYLISSPVIRKVSFTGSVAVGRTIGARAGQALKKATLELGGHAPVIVCPDADPELTARLSAEHKFRNAGQVCVSASRFIVHRSILDRFSDAFVEAANLLAIGPLINARRMAAVENLVCEAVNCGAKLAAGGTKGTAPGYYFPPTVLSNVPPEARIMQEEPFGPVAAICAYDRLEEALQIANSLSFGLAAYAFTDSSDAAERLINGLDAGIVLINSFGAVYPESPFGGIKDSGFGSENGAEGIQGYLHPKYAALTHSGSSKQ</sequence>
<dbReference type="InterPro" id="IPR050740">
    <property type="entry name" value="Aldehyde_DH_Superfamily"/>
</dbReference>
<dbReference type="InterPro" id="IPR016163">
    <property type="entry name" value="Ald_DH_C"/>
</dbReference>
<feature type="domain" description="Aldehyde dehydrogenase" evidence="3">
    <location>
        <begin position="25"/>
        <end position="466"/>
    </location>
</feature>
<dbReference type="InterPro" id="IPR015590">
    <property type="entry name" value="Aldehyde_DH_dom"/>
</dbReference>
<evidence type="ECO:0000256" key="1">
    <source>
        <dbReference type="ARBA" id="ARBA00009986"/>
    </source>
</evidence>
<dbReference type="InterPro" id="IPR016161">
    <property type="entry name" value="Ald_DH/histidinol_DH"/>
</dbReference>
<organism evidence="4 5">
    <name type="scientific">Mesorhizobium shangrilense</name>
    <dbReference type="NCBI Taxonomy" id="460060"/>
    <lineage>
        <taxon>Bacteria</taxon>
        <taxon>Pseudomonadati</taxon>
        <taxon>Pseudomonadota</taxon>
        <taxon>Alphaproteobacteria</taxon>
        <taxon>Hyphomicrobiales</taxon>
        <taxon>Phyllobacteriaceae</taxon>
        <taxon>Mesorhizobium</taxon>
    </lineage>
</organism>
<dbReference type="GO" id="GO:0016491">
    <property type="term" value="F:oxidoreductase activity"/>
    <property type="evidence" value="ECO:0007669"/>
    <property type="project" value="UniProtKB-KW"/>
</dbReference>
<protein>
    <submittedName>
        <fullName evidence="4">NAD-dependent succinate-semialdehyde dehydrogenase</fullName>
        <ecNumber evidence="4">1.2.1.-</ecNumber>
    </submittedName>
</protein>
<dbReference type="EMBL" id="JBEWSZ010000019">
    <property type="protein sequence ID" value="MET2833026.1"/>
    <property type="molecule type" value="Genomic_DNA"/>
</dbReference>
<dbReference type="PANTHER" id="PTHR43353">
    <property type="entry name" value="SUCCINATE-SEMIALDEHYDE DEHYDROGENASE, MITOCHONDRIAL"/>
    <property type="match status" value="1"/>
</dbReference>
<dbReference type="EC" id="1.2.1.-" evidence="4"/>
<dbReference type="Gene3D" id="3.40.605.10">
    <property type="entry name" value="Aldehyde Dehydrogenase, Chain A, domain 1"/>
    <property type="match status" value="1"/>
</dbReference>
<evidence type="ECO:0000259" key="3">
    <source>
        <dbReference type="Pfam" id="PF00171"/>
    </source>
</evidence>
<evidence type="ECO:0000256" key="2">
    <source>
        <dbReference type="ARBA" id="ARBA00023002"/>
    </source>
</evidence>
<evidence type="ECO:0000313" key="5">
    <source>
        <dbReference type="Proteomes" id="UP001548832"/>
    </source>
</evidence>
<proteinExistence type="inferred from homology"/>
<reference evidence="4 5" key="1">
    <citation type="submission" date="2024-06" db="EMBL/GenBank/DDBJ databases">
        <authorList>
            <person name="Kim D.-U."/>
        </authorList>
    </citation>
    <scope>NUCLEOTIDE SEQUENCE [LARGE SCALE GENOMIC DNA]</scope>
    <source>
        <strain evidence="4 5">KACC15460</strain>
    </source>
</reference>
<name>A0ABV2DSN0_9HYPH</name>
<dbReference type="InterPro" id="IPR016162">
    <property type="entry name" value="Ald_DH_N"/>
</dbReference>
<gene>
    <name evidence="4" type="ORF">ABVQ20_39660</name>
</gene>
<dbReference type="SUPFAM" id="SSF53720">
    <property type="entry name" value="ALDH-like"/>
    <property type="match status" value="1"/>
</dbReference>
<keyword evidence="2 4" id="KW-0560">Oxidoreductase</keyword>
<dbReference type="Proteomes" id="UP001548832">
    <property type="component" value="Unassembled WGS sequence"/>
</dbReference>
<evidence type="ECO:0000313" key="4">
    <source>
        <dbReference type="EMBL" id="MET2833026.1"/>
    </source>
</evidence>
<comment type="similarity">
    <text evidence="1">Belongs to the aldehyde dehydrogenase family.</text>
</comment>
<dbReference type="PANTHER" id="PTHR43353:SF5">
    <property type="entry name" value="SUCCINATE-SEMIALDEHYDE DEHYDROGENASE, MITOCHONDRIAL"/>
    <property type="match status" value="1"/>
</dbReference>
<keyword evidence="5" id="KW-1185">Reference proteome</keyword>